<dbReference type="SUPFAM" id="SSF54427">
    <property type="entry name" value="NTF2-like"/>
    <property type="match status" value="1"/>
</dbReference>
<reference evidence="2 3" key="1">
    <citation type="submission" date="2018-03" db="EMBL/GenBank/DDBJ databases">
        <title>Aquarubrobacter algicola gen. nov., sp. nov., a novel actinobacterium isolated from shallow eutrophic lake during the end of cyanobacterial harmful algal blooms.</title>
        <authorList>
            <person name="Chun S.J."/>
        </authorList>
    </citation>
    <scope>NUCLEOTIDE SEQUENCE [LARGE SCALE GENOMIC DNA]</scope>
    <source>
        <strain evidence="2 3">Seoho-28</strain>
    </source>
</reference>
<evidence type="ECO:0000313" key="2">
    <source>
        <dbReference type="EMBL" id="PTL58405.1"/>
    </source>
</evidence>
<dbReference type="EMBL" id="PYYB01000001">
    <property type="protein sequence ID" value="PTL58405.1"/>
    <property type="molecule type" value="Genomic_DNA"/>
</dbReference>
<dbReference type="AlphaFoldDB" id="A0A2T4UGS5"/>
<organism evidence="2 3">
    <name type="scientific">Paraconexibacter algicola</name>
    <dbReference type="NCBI Taxonomy" id="2133960"/>
    <lineage>
        <taxon>Bacteria</taxon>
        <taxon>Bacillati</taxon>
        <taxon>Actinomycetota</taxon>
        <taxon>Thermoleophilia</taxon>
        <taxon>Solirubrobacterales</taxon>
        <taxon>Paraconexibacteraceae</taxon>
        <taxon>Paraconexibacter</taxon>
    </lineage>
</organism>
<dbReference type="Gene3D" id="3.10.450.50">
    <property type="match status" value="1"/>
</dbReference>
<dbReference type="Pfam" id="PF12680">
    <property type="entry name" value="SnoaL_2"/>
    <property type="match status" value="1"/>
</dbReference>
<sequence>MSGVPDLAAWGRAWSADEPDALLALYAPDAVYTDVGSDLVFHGHDELRAFFAFMLRFSPDGLIEFHEAYGDDRGFASRWTWSGTAAGKLKVRDRVYPATGRRFSVPGVAYCTTTPDGLLATHADYWDMHAVLHQLELT</sequence>
<name>A0A2T4UGS5_9ACTN</name>
<gene>
    <name evidence="2" type="ORF">C7Y72_01435</name>
</gene>
<keyword evidence="3" id="KW-1185">Reference proteome</keyword>
<accession>A0A2T4UGS5</accession>
<dbReference type="InterPro" id="IPR037401">
    <property type="entry name" value="SnoaL-like"/>
</dbReference>
<evidence type="ECO:0000313" key="3">
    <source>
        <dbReference type="Proteomes" id="UP000240739"/>
    </source>
</evidence>
<dbReference type="InterPro" id="IPR032710">
    <property type="entry name" value="NTF2-like_dom_sf"/>
</dbReference>
<proteinExistence type="predicted"/>
<comment type="caution">
    <text evidence="2">The sequence shown here is derived from an EMBL/GenBank/DDBJ whole genome shotgun (WGS) entry which is preliminary data.</text>
</comment>
<feature type="domain" description="SnoaL-like" evidence="1">
    <location>
        <begin position="9"/>
        <end position="121"/>
    </location>
</feature>
<protein>
    <recommendedName>
        <fullName evidence="1">SnoaL-like domain-containing protein</fullName>
    </recommendedName>
</protein>
<dbReference type="Proteomes" id="UP000240739">
    <property type="component" value="Unassembled WGS sequence"/>
</dbReference>
<evidence type="ECO:0000259" key="1">
    <source>
        <dbReference type="Pfam" id="PF12680"/>
    </source>
</evidence>